<proteinExistence type="predicted"/>
<protein>
    <recommendedName>
        <fullName evidence="1">RsaL-like HTH domain-containing protein</fullName>
    </recommendedName>
</protein>
<dbReference type="CDD" id="cd00093">
    <property type="entry name" value="HTH_XRE"/>
    <property type="match status" value="1"/>
</dbReference>
<evidence type="ECO:0000259" key="1">
    <source>
        <dbReference type="Pfam" id="PF22495"/>
    </source>
</evidence>
<evidence type="ECO:0000313" key="2">
    <source>
        <dbReference type="EMBL" id="SCW16961.1"/>
    </source>
</evidence>
<reference evidence="2 3" key="1">
    <citation type="submission" date="2016-09" db="EMBL/GenBank/DDBJ databases">
        <authorList>
            <person name="Kumanski S."/>
            <person name="Beatrice B."/>
        </authorList>
    </citation>
    <scope>NUCLEOTIDE SEQUENCE [LARGE SCALE GENOMIC DNA]</scope>
    <source>
        <strain evidence="2">Mankind</strain>
    </source>
</reference>
<dbReference type="SUPFAM" id="SSF47413">
    <property type="entry name" value="lambda repressor-like DNA-binding domains"/>
    <property type="match status" value="1"/>
</dbReference>
<comment type="caution">
    <text evidence="2">The sequence shown here is derived from an EMBL/GenBank/DDBJ whole genome shotgun (WGS) entry which is preliminary data.</text>
</comment>
<feature type="domain" description="RsaL-like HTH" evidence="1">
    <location>
        <begin position="11"/>
        <end position="55"/>
    </location>
</feature>
<dbReference type="InterPro" id="IPR010982">
    <property type="entry name" value="Lambda_DNA-bd_dom_sf"/>
</dbReference>
<dbReference type="Proteomes" id="UP000182484">
    <property type="component" value="Unassembled WGS sequence"/>
</dbReference>
<name>A0AB74ETH5_NEIGO</name>
<evidence type="ECO:0000313" key="3">
    <source>
        <dbReference type="Proteomes" id="UP000182484"/>
    </source>
</evidence>
<dbReference type="Gene3D" id="1.10.260.40">
    <property type="entry name" value="lambda repressor-like DNA-binding domains"/>
    <property type="match status" value="1"/>
</dbReference>
<dbReference type="AlphaFoldDB" id="A0AB74ETH5"/>
<dbReference type="InterPro" id="IPR055172">
    <property type="entry name" value="HTH_RsaL-like"/>
</dbReference>
<dbReference type="Pfam" id="PF22495">
    <property type="entry name" value="HTH_92"/>
    <property type="match status" value="1"/>
</dbReference>
<sequence>MKIFENIEDVKAIRKKTGMNQIDFWGKVGVTQSGGSRYETGRKMPKPVRELLRLVHIECLDLAKVNKKDMEIAALLKKPIPTCMPNCPNRPRPKEKNKVKPQPPDARRFFISEKCKQCRLKHRTGRRIPPAAPASNRRTARTCLFTNFIQFPVYFRIRRH</sequence>
<accession>A0AB74ETH5</accession>
<dbReference type="GO" id="GO:0003677">
    <property type="term" value="F:DNA binding"/>
    <property type="evidence" value="ECO:0007669"/>
    <property type="project" value="InterPro"/>
</dbReference>
<dbReference type="InterPro" id="IPR001387">
    <property type="entry name" value="Cro/C1-type_HTH"/>
</dbReference>
<gene>
    <name evidence="2" type="ORF">ESCNG_70076</name>
</gene>
<dbReference type="EMBL" id="FMTB01000067">
    <property type="protein sequence ID" value="SCW16961.1"/>
    <property type="molecule type" value="Genomic_DNA"/>
</dbReference>
<organism evidence="2 3">
    <name type="scientific">Neisseria gonorrhoeae</name>
    <dbReference type="NCBI Taxonomy" id="485"/>
    <lineage>
        <taxon>Bacteria</taxon>
        <taxon>Pseudomonadati</taxon>
        <taxon>Pseudomonadota</taxon>
        <taxon>Betaproteobacteria</taxon>
        <taxon>Neisseriales</taxon>
        <taxon>Neisseriaceae</taxon>
        <taxon>Neisseria</taxon>
    </lineage>
</organism>